<dbReference type="EMBL" id="SBIW01000003">
    <property type="protein sequence ID" value="RWY54330.1"/>
    <property type="molecule type" value="Genomic_DNA"/>
</dbReference>
<comment type="caution">
    <text evidence="2">The sequence shown here is derived from an EMBL/GenBank/DDBJ whole genome shotgun (WGS) entry which is preliminary data.</text>
</comment>
<evidence type="ECO:0000256" key="1">
    <source>
        <dbReference type="SAM" id="Phobius"/>
    </source>
</evidence>
<feature type="transmembrane region" description="Helical" evidence="1">
    <location>
        <begin position="192"/>
        <end position="212"/>
    </location>
</feature>
<dbReference type="GO" id="GO:0005548">
    <property type="term" value="F:phospholipid transporter activity"/>
    <property type="evidence" value="ECO:0007669"/>
    <property type="project" value="TreeGrafter"/>
</dbReference>
<keyword evidence="3" id="KW-1185">Reference proteome</keyword>
<proteinExistence type="predicted"/>
<protein>
    <submittedName>
        <fullName evidence="2">ABC transporter permease</fullName>
    </submittedName>
</protein>
<gene>
    <name evidence="2" type="ORF">EPL05_09855</name>
</gene>
<keyword evidence="1" id="KW-0472">Membrane</keyword>
<feature type="transmembrane region" description="Helical" evidence="1">
    <location>
        <begin position="224"/>
        <end position="247"/>
    </location>
</feature>
<dbReference type="AlphaFoldDB" id="A0A3S3UZE0"/>
<feature type="transmembrane region" description="Helical" evidence="1">
    <location>
        <begin position="38"/>
        <end position="63"/>
    </location>
</feature>
<dbReference type="PANTHER" id="PTHR30188">
    <property type="entry name" value="ABC TRANSPORTER PERMEASE PROTEIN-RELATED"/>
    <property type="match status" value="1"/>
</dbReference>
<sequence length="256" mass="27556">MSLILSTKKFLDETGNMARFVGRFFSAGIRPRYENKELLNQCFIIGYQSFPLVGLTSFIMGLVLTMQLRPSLVDYGVESQLPVMVGLAIVREIGPVITALIFAGKIGSSIGAELGSMKVTEQIDAMEVSGIKPFKYLVATRVLAATLMLPILTILGDAVALFGAYLGVNIKSVTSFSLFFLQVFKSLSYSDVLPAIFKTFFFGFAVGLVGCYKGFNSNKGTQGVGISANSAVVLSSVLIFIIDLLAVQLTEVLGLN</sequence>
<name>A0A3S3UZE0_9SPHI</name>
<dbReference type="PANTHER" id="PTHR30188:SF4">
    <property type="entry name" value="PROTEIN TRIGALACTOSYLDIACYLGLYCEROL 1, CHLOROPLASTIC"/>
    <property type="match status" value="1"/>
</dbReference>
<reference evidence="2 3" key="1">
    <citation type="submission" date="2019-01" db="EMBL/GenBank/DDBJ databases">
        <title>Mucilaginibacter antarcticum sp. nov., isolated from antarctic soil.</title>
        <authorList>
            <person name="Yan Y.-Q."/>
            <person name="Du Z.-J."/>
        </authorList>
    </citation>
    <scope>NUCLEOTIDE SEQUENCE [LARGE SCALE GENOMIC DNA]</scope>
    <source>
        <strain evidence="2 3">F01003</strain>
    </source>
</reference>
<accession>A0A3S3UZE0</accession>
<dbReference type="Proteomes" id="UP000286701">
    <property type="component" value="Unassembled WGS sequence"/>
</dbReference>
<organism evidence="2 3">
    <name type="scientific">Mucilaginibacter gilvus</name>
    <dbReference type="NCBI Taxonomy" id="2305909"/>
    <lineage>
        <taxon>Bacteria</taxon>
        <taxon>Pseudomonadati</taxon>
        <taxon>Bacteroidota</taxon>
        <taxon>Sphingobacteriia</taxon>
        <taxon>Sphingobacteriales</taxon>
        <taxon>Sphingobacteriaceae</taxon>
        <taxon>Mucilaginibacter</taxon>
    </lineage>
</organism>
<dbReference type="OrthoDB" id="9810518at2"/>
<dbReference type="RefSeq" id="WP_128533765.1">
    <property type="nucleotide sequence ID" value="NZ_SBIW01000003.1"/>
</dbReference>
<evidence type="ECO:0000313" key="3">
    <source>
        <dbReference type="Proteomes" id="UP000286701"/>
    </source>
</evidence>
<dbReference type="GO" id="GO:0043190">
    <property type="term" value="C:ATP-binding cassette (ABC) transporter complex"/>
    <property type="evidence" value="ECO:0007669"/>
    <property type="project" value="InterPro"/>
</dbReference>
<keyword evidence="1" id="KW-1133">Transmembrane helix</keyword>
<feature type="transmembrane region" description="Helical" evidence="1">
    <location>
        <begin position="83"/>
        <end position="103"/>
    </location>
</feature>
<dbReference type="Pfam" id="PF02405">
    <property type="entry name" value="MlaE"/>
    <property type="match status" value="1"/>
</dbReference>
<evidence type="ECO:0000313" key="2">
    <source>
        <dbReference type="EMBL" id="RWY54330.1"/>
    </source>
</evidence>
<feature type="transmembrane region" description="Helical" evidence="1">
    <location>
        <begin position="142"/>
        <end position="168"/>
    </location>
</feature>
<keyword evidence="1" id="KW-0812">Transmembrane</keyword>
<dbReference type="InterPro" id="IPR030802">
    <property type="entry name" value="Permease_MalE"/>
</dbReference>